<dbReference type="PANTHER" id="PTHR47055:SF3">
    <property type="entry name" value="PHORBOL-ESTER_DAG-TYPE DOMAIN-CONTAINING PROTEIN"/>
    <property type="match status" value="1"/>
</dbReference>
<gene>
    <name evidence="3" type="primary">LOC115874470</name>
    <name evidence="4" type="synonym">LOC115880975</name>
    <name evidence="5" type="synonym">LOC115889661</name>
</gene>
<dbReference type="Pfam" id="PF13843">
    <property type="entry name" value="DDE_Tnp_1_7"/>
    <property type="match status" value="1"/>
</dbReference>
<dbReference type="Proteomes" id="UP000504635">
    <property type="component" value="Unplaced"/>
</dbReference>
<dbReference type="InterPro" id="IPR029526">
    <property type="entry name" value="PGBD"/>
</dbReference>
<dbReference type="InterPro" id="IPR052638">
    <property type="entry name" value="PiggyBac_TE-derived"/>
</dbReference>
<evidence type="ECO:0000259" key="1">
    <source>
        <dbReference type="Pfam" id="PF13843"/>
    </source>
</evidence>
<sequence>MDNWRKWKKPLKLHEIIEEIQNLSDDTEIPDGIAVFPPDGWNTDEDSGDENTVILDNLPGSQLMADAEVIFDRQSPDGGECEGDKNRDDIPSTSVKRLKMAEDADSLCNPTGVFEDNHYDSEDELPLATYLPANQQHALPNKMRKKPLYTWKKEDIKPDFSDWKEYYGPKNSLSPLEIFSLFIDDEVVNLITDYSNLYASQHNHAGDISANEVRTFIGVLLLSGYNQFPRRAMYWENSDDAGNKLVYSAISRDRFTYIMQNIHTNDNTSLDQNDKFSKMRPLFDLINKKFQLFAPFEECHSVDESMVPYYGGHGSKQFIRGKPIRWGYKLWQGTTRQGYIEWFEPYQGSKTPLPEKYRPLGLGASVVLQFADVLQSNDIQPNAPFHVFCDNFFTSLPLLSELTARGLKCTGTLRENRISSCPLRNSKLIKKEIRGTFEYSLEKSTNVIVCKWNDNNVVTIASNVTSPLPTQPVKRFCQSKKKNVNIDQPHMIKKYNESMGGVDRADQNISLYRIAIRGKKWYFCLLAHCLDMAEQNAWQLHKRNGGNMDHLTFRRCIAAALLETFKKTTKRGPSKKSKNNHLESRYDRLDHLVIYQEKQTRCAVCHKQAAFRCEKCDVALHPKICFLSYHTKE</sequence>
<feature type="domain" description="PiggyBac transposable element-derived protein" evidence="1">
    <location>
        <begin position="174"/>
        <end position="538"/>
    </location>
</feature>
<accession>A0A6J2X3B3</accession>
<dbReference type="GeneID" id="115874470"/>
<dbReference type="PANTHER" id="PTHR47055">
    <property type="entry name" value="DDE_TNP_1_7 DOMAIN-CONTAINING PROTEIN"/>
    <property type="match status" value="1"/>
</dbReference>
<organism evidence="2 3">
    <name type="scientific">Sitophilus oryzae</name>
    <name type="common">Rice weevil</name>
    <name type="synonym">Curculio oryzae</name>
    <dbReference type="NCBI Taxonomy" id="7048"/>
    <lineage>
        <taxon>Eukaryota</taxon>
        <taxon>Metazoa</taxon>
        <taxon>Ecdysozoa</taxon>
        <taxon>Arthropoda</taxon>
        <taxon>Hexapoda</taxon>
        <taxon>Insecta</taxon>
        <taxon>Pterygota</taxon>
        <taxon>Neoptera</taxon>
        <taxon>Endopterygota</taxon>
        <taxon>Coleoptera</taxon>
        <taxon>Polyphaga</taxon>
        <taxon>Cucujiformia</taxon>
        <taxon>Curculionidae</taxon>
        <taxon>Dryophthorinae</taxon>
        <taxon>Sitophilus</taxon>
    </lineage>
</organism>
<dbReference type="RefSeq" id="XP_030745480.1">
    <property type="nucleotide sequence ID" value="XM_030889620.1"/>
</dbReference>
<reference evidence="3 4" key="1">
    <citation type="submission" date="2025-04" db="UniProtKB">
        <authorList>
            <consortium name="RefSeq"/>
        </authorList>
    </citation>
    <scope>IDENTIFICATION</scope>
    <source>
        <tissue evidence="3 4">Gonads</tissue>
    </source>
</reference>
<proteinExistence type="predicted"/>
<dbReference type="GO" id="GO:0043565">
    <property type="term" value="F:sequence-specific DNA binding"/>
    <property type="evidence" value="ECO:0007669"/>
    <property type="project" value="TreeGrafter"/>
</dbReference>
<dbReference type="KEGG" id="soy:115874470"/>
<protein>
    <submittedName>
        <fullName evidence="3 4 5">PiggyBac transposable element-derived protein 3-like</fullName>
    </submittedName>
</protein>
<keyword evidence="2" id="KW-1185">Reference proteome</keyword>
<dbReference type="RefSeq" id="XP_030765577.1">
    <property type="nucleotide sequence ID" value="XM_030909717.1"/>
</dbReference>
<dbReference type="KEGG" id="soy:115889661"/>
<evidence type="ECO:0000313" key="4">
    <source>
        <dbReference type="RefSeq" id="XP_030754180.1"/>
    </source>
</evidence>
<dbReference type="RefSeq" id="XP_030754180.1">
    <property type="nucleotide sequence ID" value="XM_030898320.1"/>
</dbReference>
<evidence type="ECO:0000313" key="5">
    <source>
        <dbReference type="RefSeq" id="XP_030765577.1"/>
    </source>
</evidence>
<dbReference type="OrthoDB" id="6766487at2759"/>
<name>A0A6J2X3B3_SITOR</name>
<dbReference type="AlphaFoldDB" id="A0A6J2X3B3"/>
<dbReference type="KEGG" id="soy:115880975"/>
<evidence type="ECO:0000313" key="2">
    <source>
        <dbReference type="Proteomes" id="UP000504635"/>
    </source>
</evidence>
<evidence type="ECO:0000313" key="3">
    <source>
        <dbReference type="RefSeq" id="XP_030745480.1"/>
    </source>
</evidence>